<feature type="transmembrane region" description="Helical" evidence="1">
    <location>
        <begin position="12"/>
        <end position="33"/>
    </location>
</feature>
<reference evidence="2 3" key="1">
    <citation type="submission" date="2012-06" db="EMBL/GenBank/DDBJ databases">
        <title>Complete genome of Terriglobus roseus DSM 18391.</title>
        <authorList>
            <consortium name="US DOE Joint Genome Institute (JGI-PGF)"/>
            <person name="Lucas S."/>
            <person name="Copeland A."/>
            <person name="Lapidus A."/>
            <person name="Glavina del Rio T."/>
            <person name="Dalin E."/>
            <person name="Tice H."/>
            <person name="Bruce D."/>
            <person name="Goodwin L."/>
            <person name="Pitluck S."/>
            <person name="Peters L."/>
            <person name="Mikhailova N."/>
            <person name="Munk A.C.C."/>
            <person name="Kyrpides N."/>
            <person name="Mavromatis K."/>
            <person name="Ivanova N."/>
            <person name="Brettin T."/>
            <person name="Detter J.C."/>
            <person name="Han C."/>
            <person name="Larimer F."/>
            <person name="Land M."/>
            <person name="Hauser L."/>
            <person name="Markowitz V."/>
            <person name="Cheng J.-F."/>
            <person name="Hugenholtz P."/>
            <person name="Woyke T."/>
            <person name="Wu D."/>
            <person name="Brambilla E."/>
            <person name="Klenk H.-P."/>
            <person name="Eisen J.A."/>
        </authorList>
    </citation>
    <scope>NUCLEOTIDE SEQUENCE [LARGE SCALE GENOMIC DNA]</scope>
    <source>
        <strain evidence="3">DSM 18391 / NRRL B-41598 / KBS 63</strain>
    </source>
</reference>
<protein>
    <submittedName>
        <fullName evidence="2">Uncharacterized protein</fullName>
    </submittedName>
</protein>
<sequence length="181" mass="19496">MSGHSTVGLKILRLAALLALLAIALAPVFWLSWAHRSQRDSALTAAFDGRKGQYTSPSFVPTKGATYQVEIYFLPSHQPLKLDWKVLDDGGAILAKSRYSEMSGDGNLADLGEYEATSQSAQRIVVDLQSEADFDSTLHVEPLEAGPEGRGYAIPLAGAWAAIVLFGAVVGLRSWFCEVLS</sequence>
<dbReference type="STRING" id="926566.Terro_1532"/>
<accession>I3ZF21</accession>
<dbReference type="RefSeq" id="WP_014785408.1">
    <property type="nucleotide sequence ID" value="NC_018014.1"/>
</dbReference>
<dbReference type="Proteomes" id="UP000006056">
    <property type="component" value="Chromosome"/>
</dbReference>
<dbReference type="HOGENOM" id="CLU_1488340_0_0_0"/>
<dbReference type="KEGG" id="trs:Terro_1532"/>
<dbReference type="AlphaFoldDB" id="I3ZF21"/>
<evidence type="ECO:0000313" key="3">
    <source>
        <dbReference type="Proteomes" id="UP000006056"/>
    </source>
</evidence>
<name>I3ZF21_TERRK</name>
<keyword evidence="1" id="KW-0812">Transmembrane</keyword>
<organism evidence="2 3">
    <name type="scientific">Terriglobus roseus (strain DSM 18391 / NRRL B-41598 / KBS 63)</name>
    <dbReference type="NCBI Taxonomy" id="926566"/>
    <lineage>
        <taxon>Bacteria</taxon>
        <taxon>Pseudomonadati</taxon>
        <taxon>Acidobacteriota</taxon>
        <taxon>Terriglobia</taxon>
        <taxon>Terriglobales</taxon>
        <taxon>Acidobacteriaceae</taxon>
        <taxon>Terriglobus</taxon>
    </lineage>
</organism>
<evidence type="ECO:0000313" key="2">
    <source>
        <dbReference type="EMBL" id="AFL87839.1"/>
    </source>
</evidence>
<keyword evidence="3" id="KW-1185">Reference proteome</keyword>
<dbReference type="OrthoDB" id="123279at2"/>
<keyword evidence="1" id="KW-0472">Membrane</keyword>
<gene>
    <name evidence="2" type="ordered locus">Terro_1532</name>
</gene>
<proteinExistence type="predicted"/>
<keyword evidence="1" id="KW-1133">Transmembrane helix</keyword>
<evidence type="ECO:0000256" key="1">
    <source>
        <dbReference type="SAM" id="Phobius"/>
    </source>
</evidence>
<dbReference type="EMBL" id="CP003379">
    <property type="protein sequence ID" value="AFL87839.1"/>
    <property type="molecule type" value="Genomic_DNA"/>
</dbReference>
<feature type="transmembrane region" description="Helical" evidence="1">
    <location>
        <begin position="152"/>
        <end position="176"/>
    </location>
</feature>